<organism evidence="1 2">
    <name type="scientific">Cellulomonas algicola</name>
    <dbReference type="NCBI Taxonomy" id="2071633"/>
    <lineage>
        <taxon>Bacteria</taxon>
        <taxon>Bacillati</taxon>
        <taxon>Actinomycetota</taxon>
        <taxon>Actinomycetes</taxon>
        <taxon>Micrococcales</taxon>
        <taxon>Cellulomonadaceae</taxon>
        <taxon>Cellulomonas</taxon>
    </lineage>
</organism>
<name>A0A401UVV6_9CELL</name>
<evidence type="ECO:0000313" key="2">
    <source>
        <dbReference type="Proteomes" id="UP000288246"/>
    </source>
</evidence>
<proteinExistence type="predicted"/>
<gene>
    <name evidence="1" type="ORF">CTKZ_03040</name>
</gene>
<dbReference type="OrthoDB" id="3568381at2"/>
<dbReference type="AlphaFoldDB" id="A0A401UVV6"/>
<dbReference type="EMBL" id="BHYL01000026">
    <property type="protein sequence ID" value="GCD18742.1"/>
    <property type="molecule type" value="Genomic_DNA"/>
</dbReference>
<dbReference type="RefSeq" id="WP_124341297.1">
    <property type="nucleotide sequence ID" value="NZ_BHYL01000026.1"/>
</dbReference>
<dbReference type="Proteomes" id="UP000288246">
    <property type="component" value="Unassembled WGS sequence"/>
</dbReference>
<accession>A0A401UVV6</accession>
<sequence>MTRPSAPELLTLHAVRILGFADTTAVAGRFGLDVAEVGETLGDAEAWGWVTRSTFADLSGWSLTDRGRAENERQLAAEVAAAGAGAEVDAVHREFLPLNARLLAACTRWQMRPTPSDALAVNDHADGAWDADVLAELGAIARGLAPLVRRLRDVLTRFADYDTRVDAALRRARTGEHGWVDRSDLDSCHRVWFELHEDLLATLGLDRHAQP</sequence>
<evidence type="ECO:0008006" key="3">
    <source>
        <dbReference type="Google" id="ProtNLM"/>
    </source>
</evidence>
<protein>
    <recommendedName>
        <fullName evidence="3">Transcriptional regulator</fullName>
    </recommendedName>
</protein>
<evidence type="ECO:0000313" key="1">
    <source>
        <dbReference type="EMBL" id="GCD18742.1"/>
    </source>
</evidence>
<reference evidence="1 2" key="1">
    <citation type="submission" date="2018-11" db="EMBL/GenBank/DDBJ databases">
        <title>Draft genome sequence of Cellulomonas takizawaensis strain TKZ-21.</title>
        <authorList>
            <person name="Yamamura H."/>
            <person name="Hayashi T."/>
            <person name="Hamada M."/>
            <person name="Serisawa Y."/>
            <person name="Matsuyama K."/>
            <person name="Nakagawa Y."/>
            <person name="Otoguro M."/>
            <person name="Yanagida F."/>
            <person name="Hayakawa M."/>
        </authorList>
    </citation>
    <scope>NUCLEOTIDE SEQUENCE [LARGE SCALE GENOMIC DNA]</scope>
    <source>
        <strain evidence="1 2">TKZ-21</strain>
    </source>
</reference>
<comment type="caution">
    <text evidence="1">The sequence shown here is derived from an EMBL/GenBank/DDBJ whole genome shotgun (WGS) entry which is preliminary data.</text>
</comment>
<keyword evidence="2" id="KW-1185">Reference proteome</keyword>